<dbReference type="Proteomes" id="UP000485058">
    <property type="component" value="Unassembled WGS sequence"/>
</dbReference>
<evidence type="ECO:0000313" key="2">
    <source>
        <dbReference type="Proteomes" id="UP000485058"/>
    </source>
</evidence>
<name>A0A699ZIN4_HAELA</name>
<dbReference type="AlphaFoldDB" id="A0A699ZIN4"/>
<keyword evidence="2" id="KW-1185">Reference proteome</keyword>
<sequence length="361" mass="38753">MQSGMQARPRQCHAARDLVQQVCVLTTSTAASMCVPTPLPVTTSAAVSQPLPVHQSHETSRLEEVRTGGRAGSSFCGYRPPAGHVAAPMTYAPQRQYDPPPRPKQVLEQLVSAVAKLPFLSSSSQVEQTSQLLWCFADWARQPENRRSHLTQSQQGAVLALLQRMAGGAAPSPALQQFDARQLNMSAWSLGKLRPHLPAATVTSACTALARHSASSEAMKGASWRDWGNLLHGLATAGMECSNSSDLTWLCDQAVQLLPEKLIRGVASQNISMTLWGMAKSGYTGSAQPLLQSVTAAMSQGGVMRDAKPQEWANLIWAASKLPGCRDEAKGHNLHTFKAIWPIALGHAAAALIRSQGQRAE</sequence>
<evidence type="ECO:0008006" key="3">
    <source>
        <dbReference type="Google" id="ProtNLM"/>
    </source>
</evidence>
<dbReference type="EMBL" id="BLLF01002043">
    <property type="protein sequence ID" value="GFH22453.1"/>
    <property type="molecule type" value="Genomic_DNA"/>
</dbReference>
<proteinExistence type="predicted"/>
<evidence type="ECO:0000313" key="1">
    <source>
        <dbReference type="EMBL" id="GFH22453.1"/>
    </source>
</evidence>
<gene>
    <name evidence="1" type="ORF">HaLaN_19923</name>
</gene>
<protein>
    <recommendedName>
        <fullName evidence="3">RAP domain-containing protein</fullName>
    </recommendedName>
</protein>
<comment type="caution">
    <text evidence="1">The sequence shown here is derived from an EMBL/GenBank/DDBJ whole genome shotgun (WGS) entry which is preliminary data.</text>
</comment>
<reference evidence="1 2" key="1">
    <citation type="submission" date="2020-02" db="EMBL/GenBank/DDBJ databases">
        <title>Draft genome sequence of Haematococcus lacustris strain NIES-144.</title>
        <authorList>
            <person name="Morimoto D."/>
            <person name="Nakagawa S."/>
            <person name="Yoshida T."/>
            <person name="Sawayama S."/>
        </authorList>
    </citation>
    <scope>NUCLEOTIDE SEQUENCE [LARGE SCALE GENOMIC DNA]</scope>
    <source>
        <strain evidence="1 2">NIES-144</strain>
    </source>
</reference>
<accession>A0A699ZIN4</accession>
<organism evidence="1 2">
    <name type="scientific">Haematococcus lacustris</name>
    <name type="common">Green alga</name>
    <name type="synonym">Haematococcus pluvialis</name>
    <dbReference type="NCBI Taxonomy" id="44745"/>
    <lineage>
        <taxon>Eukaryota</taxon>
        <taxon>Viridiplantae</taxon>
        <taxon>Chlorophyta</taxon>
        <taxon>core chlorophytes</taxon>
        <taxon>Chlorophyceae</taxon>
        <taxon>CS clade</taxon>
        <taxon>Chlamydomonadales</taxon>
        <taxon>Haematococcaceae</taxon>
        <taxon>Haematococcus</taxon>
    </lineage>
</organism>